<dbReference type="Pfam" id="PF00400">
    <property type="entry name" value="WD40"/>
    <property type="match status" value="4"/>
</dbReference>
<organism evidence="11 12">
    <name type="scientific">Albidovulum litorale</name>
    <dbReference type="NCBI Taxonomy" id="2984134"/>
    <lineage>
        <taxon>Bacteria</taxon>
        <taxon>Pseudomonadati</taxon>
        <taxon>Pseudomonadota</taxon>
        <taxon>Alphaproteobacteria</taxon>
        <taxon>Rhodobacterales</taxon>
        <taxon>Paracoccaceae</taxon>
        <taxon>Albidovulum</taxon>
    </lineage>
</organism>
<feature type="repeat" description="WD" evidence="8">
    <location>
        <begin position="107"/>
        <end position="138"/>
    </location>
</feature>
<evidence type="ECO:0000313" key="11">
    <source>
        <dbReference type="EMBL" id="MCV2874333.1"/>
    </source>
</evidence>
<evidence type="ECO:0000256" key="9">
    <source>
        <dbReference type="PROSITE-ProRule" id="PRU00433"/>
    </source>
</evidence>
<dbReference type="InterPro" id="IPR036909">
    <property type="entry name" value="Cyt_c-like_dom_sf"/>
</dbReference>
<evidence type="ECO:0000313" key="12">
    <source>
        <dbReference type="Proteomes" id="UP001652564"/>
    </source>
</evidence>
<feature type="repeat" description="WD" evidence="8">
    <location>
        <begin position="149"/>
        <end position="190"/>
    </location>
</feature>
<dbReference type="PROSITE" id="PS51007">
    <property type="entry name" value="CYTC"/>
    <property type="match status" value="1"/>
</dbReference>
<gene>
    <name evidence="11" type="ORF">OEZ71_18710</name>
</gene>
<evidence type="ECO:0000256" key="5">
    <source>
        <dbReference type="ARBA" id="ARBA00022737"/>
    </source>
</evidence>
<proteinExistence type="predicted"/>
<dbReference type="PROSITE" id="PS00678">
    <property type="entry name" value="WD_REPEATS_1"/>
    <property type="match status" value="1"/>
</dbReference>
<dbReference type="InterPro" id="IPR020472">
    <property type="entry name" value="WD40_PAC1"/>
</dbReference>
<keyword evidence="2 8" id="KW-0853">WD repeat</keyword>
<dbReference type="PRINTS" id="PR00604">
    <property type="entry name" value="CYTCHRMECIAB"/>
</dbReference>
<dbReference type="PROSITE" id="PS50294">
    <property type="entry name" value="WD_REPEATS_REGION"/>
    <property type="match status" value="3"/>
</dbReference>
<keyword evidence="3 9" id="KW-0349">Heme</keyword>
<comment type="caution">
    <text evidence="11">The sequence shown here is derived from an EMBL/GenBank/DDBJ whole genome shotgun (WGS) entry which is preliminary data.</text>
</comment>
<dbReference type="SUPFAM" id="SSF46626">
    <property type="entry name" value="Cytochrome c"/>
    <property type="match status" value="1"/>
</dbReference>
<feature type="repeat" description="WD" evidence="8">
    <location>
        <begin position="31"/>
        <end position="61"/>
    </location>
</feature>
<evidence type="ECO:0000256" key="4">
    <source>
        <dbReference type="ARBA" id="ARBA00022723"/>
    </source>
</evidence>
<evidence type="ECO:0000256" key="3">
    <source>
        <dbReference type="ARBA" id="ARBA00022617"/>
    </source>
</evidence>
<keyword evidence="7 9" id="KW-0408">Iron</keyword>
<dbReference type="EMBL" id="JAOWKZ010000005">
    <property type="protein sequence ID" value="MCV2874333.1"/>
    <property type="molecule type" value="Genomic_DNA"/>
</dbReference>
<name>A0ABT2ZT46_9RHOB</name>
<evidence type="ECO:0000259" key="10">
    <source>
        <dbReference type="PROSITE" id="PS51007"/>
    </source>
</evidence>
<dbReference type="SUPFAM" id="SSF50978">
    <property type="entry name" value="WD40 repeat-like"/>
    <property type="match status" value="1"/>
</dbReference>
<dbReference type="PRINTS" id="PR00320">
    <property type="entry name" value="GPROTEINBRPT"/>
</dbReference>
<dbReference type="PANTHER" id="PTHR22847">
    <property type="entry name" value="WD40 REPEAT PROTEIN"/>
    <property type="match status" value="1"/>
</dbReference>
<keyword evidence="6" id="KW-0249">Electron transport</keyword>
<dbReference type="InterPro" id="IPR036322">
    <property type="entry name" value="WD40_repeat_dom_sf"/>
</dbReference>
<keyword evidence="4 9" id="KW-0479">Metal-binding</keyword>
<sequence>MWRRGETCGVLAAVLWIASVGFGLAQDFFTLKGHGGPVKGIAVGADGTIVTASFDNSVGVWRDGIPQWLEGHDAAVNAVIYPGEGRIVSAGDDFSLRLWDDDGGHVLGRHLGKVVRLALSPDGTRVASASWDGTARIWPLAGDAPPVVIEGHGGSVNDAVFSPDGARLYTASADGTIRVWNADTGEALGQLVHHGFGVNALAMAADGAWLAYGAVDGGTRVLALPGGKVIGDFTLDRRPILALAHHPGRQRIAVGDAEGYIMMLDTVEWRIADDFRATLKGPVWALVFSFDGANIHAGGLDNAMYSWPVDDLDGVRIEDAGQSYLTPPEEMSNGERQFQRKCSICHTLGPDGGRRAGPTLHGLFGRKAGSMTGYPYSERLVRGDIVWSEETVDQLFDLGPDHFIPGSKMPMQRITGEGDRADLIAFLKTATAQ</sequence>
<evidence type="ECO:0000256" key="8">
    <source>
        <dbReference type="PROSITE-ProRule" id="PRU00221"/>
    </source>
</evidence>
<dbReference type="RefSeq" id="WP_263741612.1">
    <property type="nucleotide sequence ID" value="NZ_JAOWKZ010000005.1"/>
</dbReference>
<protein>
    <submittedName>
        <fullName evidence="11">C-type cytochrome</fullName>
    </submittedName>
</protein>
<dbReference type="InterPro" id="IPR001680">
    <property type="entry name" value="WD40_rpt"/>
</dbReference>
<evidence type="ECO:0000256" key="1">
    <source>
        <dbReference type="ARBA" id="ARBA00022448"/>
    </source>
</evidence>
<dbReference type="InterPro" id="IPR002327">
    <property type="entry name" value="Cyt_c_1A/1B"/>
</dbReference>
<dbReference type="Proteomes" id="UP001652564">
    <property type="component" value="Unassembled WGS sequence"/>
</dbReference>
<dbReference type="Gene3D" id="1.10.760.10">
    <property type="entry name" value="Cytochrome c-like domain"/>
    <property type="match status" value="1"/>
</dbReference>
<dbReference type="InterPro" id="IPR015943">
    <property type="entry name" value="WD40/YVTN_repeat-like_dom_sf"/>
</dbReference>
<dbReference type="PANTHER" id="PTHR22847:SF637">
    <property type="entry name" value="WD REPEAT DOMAIN 5B"/>
    <property type="match status" value="1"/>
</dbReference>
<dbReference type="SMART" id="SM00320">
    <property type="entry name" value="WD40"/>
    <property type="match status" value="7"/>
</dbReference>
<dbReference type="InterPro" id="IPR019775">
    <property type="entry name" value="WD40_repeat_CS"/>
</dbReference>
<keyword evidence="5" id="KW-0677">Repeat</keyword>
<feature type="repeat" description="WD" evidence="8">
    <location>
        <begin position="69"/>
        <end position="100"/>
    </location>
</feature>
<keyword evidence="1" id="KW-0813">Transport</keyword>
<evidence type="ECO:0000256" key="2">
    <source>
        <dbReference type="ARBA" id="ARBA00022574"/>
    </source>
</evidence>
<evidence type="ECO:0000256" key="6">
    <source>
        <dbReference type="ARBA" id="ARBA00022982"/>
    </source>
</evidence>
<dbReference type="Pfam" id="PF00034">
    <property type="entry name" value="Cytochrom_C"/>
    <property type="match status" value="1"/>
</dbReference>
<dbReference type="CDD" id="cd00200">
    <property type="entry name" value="WD40"/>
    <property type="match status" value="1"/>
</dbReference>
<dbReference type="PROSITE" id="PS50082">
    <property type="entry name" value="WD_REPEATS_2"/>
    <property type="match status" value="4"/>
</dbReference>
<evidence type="ECO:0000256" key="7">
    <source>
        <dbReference type="ARBA" id="ARBA00023004"/>
    </source>
</evidence>
<feature type="domain" description="Cytochrome c" evidence="10">
    <location>
        <begin position="329"/>
        <end position="431"/>
    </location>
</feature>
<keyword evidence="12" id="KW-1185">Reference proteome</keyword>
<accession>A0ABT2ZT46</accession>
<dbReference type="InterPro" id="IPR009056">
    <property type="entry name" value="Cyt_c-like_dom"/>
</dbReference>
<reference evidence="11 12" key="1">
    <citation type="submission" date="2022-10" db="EMBL/GenBank/DDBJ databases">
        <title>Defluviimonas sp. nov., isolated from ocean surface sediments.</title>
        <authorList>
            <person name="He W."/>
            <person name="Wang L."/>
            <person name="Zhang D.-F."/>
        </authorList>
    </citation>
    <scope>NUCLEOTIDE SEQUENCE [LARGE SCALE GENOMIC DNA]</scope>
    <source>
        <strain evidence="11 12">WL0050</strain>
    </source>
</reference>
<dbReference type="Gene3D" id="2.130.10.10">
    <property type="entry name" value="YVTN repeat-like/Quinoprotein amine dehydrogenase"/>
    <property type="match status" value="2"/>
</dbReference>